<dbReference type="InterPro" id="IPR027512">
    <property type="entry name" value="EIF3A"/>
</dbReference>
<dbReference type="RefSeq" id="XP_003148356.1">
    <property type="nucleotide sequence ID" value="XM_003148308.1"/>
</dbReference>
<sequence>MQDTRLIQLDTAIQMELWQEAYRSAEDVHGMMQLSKDKDERMVKPASYVNYYDKGDRTHPISYRQKGRRIKFPRLCVEPTKKENIGHISGF</sequence>
<keyword evidence="4" id="KW-0694">RNA-binding</keyword>
<dbReference type="GO" id="GO:0002188">
    <property type="term" value="P:translation reinitiation"/>
    <property type="evidence" value="ECO:0007669"/>
    <property type="project" value="TreeGrafter"/>
</dbReference>
<keyword evidence="5" id="KW-0648">Protein biosynthesis</keyword>
<evidence type="ECO:0000256" key="5">
    <source>
        <dbReference type="ARBA" id="ARBA00022917"/>
    </source>
</evidence>
<evidence type="ECO:0000256" key="3">
    <source>
        <dbReference type="ARBA" id="ARBA00022540"/>
    </source>
</evidence>
<reference evidence="7" key="1">
    <citation type="submission" date="2012-04" db="EMBL/GenBank/DDBJ databases">
        <title>The Genome Sequence of Loa loa.</title>
        <authorList>
            <consortium name="The Broad Institute Genome Sequencing Platform"/>
            <consortium name="Broad Institute Genome Sequencing Center for Infectious Disease"/>
            <person name="Nutman T.B."/>
            <person name="Fink D.L."/>
            <person name="Russ C."/>
            <person name="Young S."/>
            <person name="Zeng Q."/>
            <person name="Gargeya S."/>
            <person name="Alvarado L."/>
            <person name="Berlin A."/>
            <person name="Chapman S.B."/>
            <person name="Chen Z."/>
            <person name="Freedman E."/>
            <person name="Gellesch M."/>
            <person name="Goldberg J."/>
            <person name="Griggs A."/>
            <person name="Gujja S."/>
            <person name="Heilman E.R."/>
            <person name="Heiman D."/>
            <person name="Howarth C."/>
            <person name="Mehta T."/>
            <person name="Neiman D."/>
            <person name="Pearson M."/>
            <person name="Roberts A."/>
            <person name="Saif S."/>
            <person name="Shea T."/>
            <person name="Shenoy N."/>
            <person name="Sisk P."/>
            <person name="Stolte C."/>
            <person name="Sykes S."/>
            <person name="White J."/>
            <person name="Yandava C."/>
            <person name="Haas B."/>
            <person name="Henn M.R."/>
            <person name="Nusbaum C."/>
            <person name="Birren B."/>
        </authorList>
    </citation>
    <scope>NUCLEOTIDE SEQUENCE [LARGE SCALE GENOMIC DNA]</scope>
</reference>
<dbReference type="GO" id="GO:0003743">
    <property type="term" value="F:translation initiation factor activity"/>
    <property type="evidence" value="ECO:0007669"/>
    <property type="project" value="UniProtKB-KW"/>
</dbReference>
<dbReference type="FunFam" id="4.10.860.10:FF:000001">
    <property type="entry name" value="Eukaryotic translation initiation factor 3 subunit A"/>
    <property type="match status" value="1"/>
</dbReference>
<dbReference type="OrthoDB" id="18884at2759"/>
<evidence type="ECO:0000256" key="2">
    <source>
        <dbReference type="ARBA" id="ARBA00022490"/>
    </source>
</evidence>
<dbReference type="GO" id="GO:0001732">
    <property type="term" value="P:formation of cytoplasmic translation initiation complex"/>
    <property type="evidence" value="ECO:0007669"/>
    <property type="project" value="TreeGrafter"/>
</dbReference>
<dbReference type="Gene3D" id="4.10.860.10">
    <property type="entry name" value="UVR domain"/>
    <property type="match status" value="1"/>
</dbReference>
<proteinExistence type="predicted"/>
<gene>
    <name evidence="7" type="ORF">LOAG_12797</name>
</gene>
<evidence type="ECO:0000259" key="6">
    <source>
        <dbReference type="Pfam" id="PF22591"/>
    </source>
</evidence>
<evidence type="ECO:0000256" key="1">
    <source>
        <dbReference type="ARBA" id="ARBA00004496"/>
    </source>
</evidence>
<dbReference type="GO" id="GO:0003729">
    <property type="term" value="F:mRNA binding"/>
    <property type="evidence" value="ECO:0007669"/>
    <property type="project" value="TreeGrafter"/>
</dbReference>
<dbReference type="GO" id="GO:0071541">
    <property type="term" value="C:eukaryotic translation initiation factor 3 complex, eIF3m"/>
    <property type="evidence" value="ECO:0007669"/>
    <property type="project" value="TreeGrafter"/>
</dbReference>
<dbReference type="PANTHER" id="PTHR14005">
    <property type="entry name" value="EUKARYOTIC TRANSLATION INITIATION FACTOR 3, THETA SUBUNIT"/>
    <property type="match status" value="1"/>
</dbReference>
<name>A0A1S0TKI4_LOALO</name>
<dbReference type="CTD" id="9950261"/>
<keyword evidence="2" id="KW-0963">Cytoplasm</keyword>
<dbReference type="GO" id="GO:0071540">
    <property type="term" value="C:eukaryotic translation initiation factor 3 complex, eIF3e"/>
    <property type="evidence" value="ECO:0007669"/>
    <property type="project" value="TreeGrafter"/>
</dbReference>
<dbReference type="GeneID" id="9950261"/>
<accession>A0A1S0TKI4</accession>
<dbReference type="Pfam" id="PF22591">
    <property type="entry name" value="eIF3a_PCI_TPR-like"/>
    <property type="match status" value="1"/>
</dbReference>
<dbReference type="AlphaFoldDB" id="A0A1S0TKI4"/>
<organism evidence="7">
    <name type="scientific">Loa loa</name>
    <name type="common">Eye worm</name>
    <name type="synonym">Filaria loa</name>
    <dbReference type="NCBI Taxonomy" id="7209"/>
    <lineage>
        <taxon>Eukaryota</taxon>
        <taxon>Metazoa</taxon>
        <taxon>Ecdysozoa</taxon>
        <taxon>Nematoda</taxon>
        <taxon>Chromadorea</taxon>
        <taxon>Rhabditida</taxon>
        <taxon>Spirurina</taxon>
        <taxon>Spiruromorpha</taxon>
        <taxon>Filarioidea</taxon>
        <taxon>Onchocercidae</taxon>
        <taxon>Loa</taxon>
    </lineage>
</organism>
<dbReference type="EMBL" id="JH712103">
    <property type="protein sequence ID" value="EFO15714.1"/>
    <property type="molecule type" value="Genomic_DNA"/>
</dbReference>
<feature type="domain" description="eIF3a PCI" evidence="6">
    <location>
        <begin position="2"/>
        <end position="54"/>
    </location>
</feature>
<dbReference type="InterPro" id="IPR054711">
    <property type="entry name" value="eIF3a_PCI_TPR-like"/>
</dbReference>
<dbReference type="GO" id="GO:0043614">
    <property type="term" value="C:multi-eIF complex"/>
    <property type="evidence" value="ECO:0007669"/>
    <property type="project" value="TreeGrafter"/>
</dbReference>
<dbReference type="KEGG" id="loa:LOAG_12797"/>
<comment type="subcellular location">
    <subcellularLocation>
        <location evidence="1">Cytoplasm</location>
    </subcellularLocation>
</comment>
<evidence type="ECO:0000313" key="7">
    <source>
        <dbReference type="EMBL" id="EFO15714.1"/>
    </source>
</evidence>
<dbReference type="PANTHER" id="PTHR14005:SF0">
    <property type="entry name" value="EUKARYOTIC TRANSLATION INITIATION FACTOR 3 SUBUNIT A"/>
    <property type="match status" value="1"/>
</dbReference>
<keyword evidence="3" id="KW-0396">Initiation factor</keyword>
<dbReference type="InParanoid" id="A0A1S0TKI4"/>
<protein>
    <recommendedName>
        <fullName evidence="6">eIF3a PCI domain-containing protein</fullName>
    </recommendedName>
</protein>
<evidence type="ECO:0000256" key="4">
    <source>
        <dbReference type="ARBA" id="ARBA00022884"/>
    </source>
</evidence>